<evidence type="ECO:0000313" key="3">
    <source>
        <dbReference type="Proteomes" id="UP000499080"/>
    </source>
</evidence>
<proteinExistence type="predicted"/>
<dbReference type="OrthoDB" id="6424782at2759"/>
<dbReference type="InterPro" id="IPR014352">
    <property type="entry name" value="FERM/acyl-CoA-bd_prot_sf"/>
</dbReference>
<protein>
    <recommendedName>
        <fullName evidence="1">FERM central domain-containing protein</fullName>
    </recommendedName>
</protein>
<dbReference type="Proteomes" id="UP000499080">
    <property type="component" value="Unassembled WGS sequence"/>
</dbReference>
<dbReference type="SUPFAM" id="SSF47031">
    <property type="entry name" value="Second domain of FERM"/>
    <property type="match status" value="1"/>
</dbReference>
<dbReference type="Gene3D" id="1.20.80.10">
    <property type="match status" value="1"/>
</dbReference>
<dbReference type="EMBL" id="BGPR01018600">
    <property type="protein sequence ID" value="GBN79598.1"/>
    <property type="molecule type" value="Genomic_DNA"/>
</dbReference>
<accession>A0A4Y2RUY6</accession>
<keyword evidence="3" id="KW-1185">Reference proteome</keyword>
<sequence length="213" mass="23941">MSERTFNYILSNICSAIQKRDTHFRLCIPPKEMRHQIYKPLFCIKQLGHNTLEENVGPTRKGRRLLSDKNCPDNDIGYDKTAGGKAHRVYLCILSAPMSDSDNRVRFIGIVSVSEKALARWQNNDIGLFCLQLQRLVVSGDLPCSKEEAALLAGIQLRIEETWPSAGRDADQRLKLRPITEDAKVSRLVTWGGSIPNQRESSTPVYILAGCTL</sequence>
<comment type="caution">
    <text evidence="2">The sequence shown here is derived from an EMBL/GenBank/DDBJ whole genome shotgun (WGS) entry which is preliminary data.</text>
</comment>
<dbReference type="InterPro" id="IPR019748">
    <property type="entry name" value="FERM_central"/>
</dbReference>
<evidence type="ECO:0000259" key="1">
    <source>
        <dbReference type="Pfam" id="PF00373"/>
    </source>
</evidence>
<gene>
    <name evidence="2" type="ORF">AVEN_89828_1</name>
</gene>
<evidence type="ECO:0000313" key="2">
    <source>
        <dbReference type="EMBL" id="GBN79598.1"/>
    </source>
</evidence>
<dbReference type="CDD" id="cd14473">
    <property type="entry name" value="FERM_B-lobe"/>
    <property type="match status" value="1"/>
</dbReference>
<feature type="domain" description="FERM central" evidence="1">
    <location>
        <begin position="127"/>
        <end position="160"/>
    </location>
</feature>
<dbReference type="AlphaFoldDB" id="A0A4Y2RUY6"/>
<dbReference type="Pfam" id="PF00373">
    <property type="entry name" value="FERM_M"/>
    <property type="match status" value="1"/>
</dbReference>
<dbReference type="InterPro" id="IPR035963">
    <property type="entry name" value="FERM_2"/>
</dbReference>
<organism evidence="2 3">
    <name type="scientific">Araneus ventricosus</name>
    <name type="common">Orbweaver spider</name>
    <name type="synonym">Epeira ventricosa</name>
    <dbReference type="NCBI Taxonomy" id="182803"/>
    <lineage>
        <taxon>Eukaryota</taxon>
        <taxon>Metazoa</taxon>
        <taxon>Ecdysozoa</taxon>
        <taxon>Arthropoda</taxon>
        <taxon>Chelicerata</taxon>
        <taxon>Arachnida</taxon>
        <taxon>Araneae</taxon>
        <taxon>Araneomorphae</taxon>
        <taxon>Entelegynae</taxon>
        <taxon>Araneoidea</taxon>
        <taxon>Araneidae</taxon>
        <taxon>Araneus</taxon>
    </lineage>
</organism>
<reference evidence="2 3" key="1">
    <citation type="journal article" date="2019" name="Sci. Rep.">
        <title>Orb-weaving spider Araneus ventricosus genome elucidates the spidroin gene catalogue.</title>
        <authorList>
            <person name="Kono N."/>
            <person name="Nakamura H."/>
            <person name="Ohtoshi R."/>
            <person name="Moran D.A.P."/>
            <person name="Shinohara A."/>
            <person name="Yoshida Y."/>
            <person name="Fujiwara M."/>
            <person name="Mori M."/>
            <person name="Tomita M."/>
            <person name="Arakawa K."/>
        </authorList>
    </citation>
    <scope>NUCLEOTIDE SEQUENCE [LARGE SCALE GENOMIC DNA]</scope>
</reference>
<name>A0A4Y2RUY6_ARAVE</name>